<dbReference type="HOGENOM" id="CLU_1666643_0_0_6"/>
<sequence>MAGIELLTLRDDSFYQTAERVIFRDYKCNCTKGWKDTDRFYIYKADESGIMEIFSDEISDCNLDALIDLARAYLSDNIIISGGHTVVNLDNRFSVSNKVKKSAKFCIDYIVKSKKSLNIQPDFLMEINDFYMEKAMGMKLMVLISIEKWQHHRILFQR</sequence>
<evidence type="ECO:0000313" key="1">
    <source>
        <dbReference type="EMBL" id="AIJ09669.1"/>
    </source>
</evidence>
<dbReference type="EMBL" id="CP006664">
    <property type="protein sequence ID" value="AIJ09669.1"/>
    <property type="molecule type" value="Genomic_DNA"/>
</dbReference>
<dbReference type="AlphaFoldDB" id="A0A076LVZ0"/>
<dbReference type="Proteomes" id="UP000028681">
    <property type="component" value="Chromosome"/>
</dbReference>
<evidence type="ECO:0000313" key="2">
    <source>
        <dbReference type="Proteomes" id="UP000028681"/>
    </source>
</evidence>
<dbReference type="RefSeq" id="WP_225865163.1">
    <property type="nucleotide sequence ID" value="NZ_CP006664.1"/>
</dbReference>
<accession>A0A076LVZ0</accession>
<dbReference type="GeneID" id="80988347"/>
<gene>
    <name evidence="1" type="ORF">ETEE_3244</name>
</gene>
<name>A0A076LVZ0_9GAMM</name>
<protein>
    <submittedName>
        <fullName evidence="1">Uncharacterized protein</fullName>
    </submittedName>
</protein>
<proteinExistence type="predicted"/>
<reference evidence="1 2" key="1">
    <citation type="journal article" date="2012" name="PLoS ONE">
        <title>Edwardsiella comparative phylogenomics reveal the new intra/inter-species taxonomic relationships, virulence evolution and niche adaptation mechanisms.</title>
        <authorList>
            <person name="Yang M."/>
            <person name="Lv Y."/>
            <person name="Xiao J."/>
            <person name="Wu H."/>
            <person name="Zheng H."/>
            <person name="Liu Q."/>
            <person name="Zhang Y."/>
            <person name="Wang Q."/>
        </authorList>
    </citation>
    <scope>NUCLEOTIDE SEQUENCE [LARGE SCALE GENOMIC DNA]</scope>
    <source>
        <strain evidence="2">080813</strain>
    </source>
</reference>
<dbReference type="KEGG" id="ete:ETEE_3244"/>
<organism evidence="1 2">
    <name type="scientific">Edwardsiella anguillarum ET080813</name>
    <dbReference type="NCBI Taxonomy" id="667120"/>
    <lineage>
        <taxon>Bacteria</taxon>
        <taxon>Pseudomonadati</taxon>
        <taxon>Pseudomonadota</taxon>
        <taxon>Gammaproteobacteria</taxon>
        <taxon>Enterobacterales</taxon>
        <taxon>Hafniaceae</taxon>
        <taxon>Edwardsiella</taxon>
    </lineage>
</organism>